<accession>A0A849B4M9</accession>
<proteinExistence type="predicted"/>
<dbReference type="Proteomes" id="UP000542973">
    <property type="component" value="Unassembled WGS sequence"/>
</dbReference>
<dbReference type="EMBL" id="JABEMD010000007">
    <property type="protein sequence ID" value="NNH10500.1"/>
    <property type="molecule type" value="Genomic_DNA"/>
</dbReference>
<sequence>MTAAIERPHLSVVRLLKNCAAGFAVRVAALSAAEKRDYAEHFASRQQVVSTFLLRLQHRSAFAFPANPAAVRLRGGEY</sequence>
<name>A0A849B4M9_9BURK</name>
<gene>
    <name evidence="1" type="ORF">HLB16_06330</name>
</gene>
<evidence type="ECO:0000313" key="1">
    <source>
        <dbReference type="EMBL" id="NNH10500.1"/>
    </source>
</evidence>
<evidence type="ECO:0000313" key="2">
    <source>
        <dbReference type="Proteomes" id="UP000542973"/>
    </source>
</evidence>
<dbReference type="RefSeq" id="WP_144425782.1">
    <property type="nucleotide sequence ID" value="NZ_CP130340.1"/>
</dbReference>
<organism evidence="1 2">
    <name type="scientific">Cupriavidus gilardii</name>
    <dbReference type="NCBI Taxonomy" id="82541"/>
    <lineage>
        <taxon>Bacteria</taxon>
        <taxon>Pseudomonadati</taxon>
        <taxon>Pseudomonadota</taxon>
        <taxon>Betaproteobacteria</taxon>
        <taxon>Burkholderiales</taxon>
        <taxon>Burkholderiaceae</taxon>
        <taxon>Cupriavidus</taxon>
    </lineage>
</organism>
<dbReference type="AlphaFoldDB" id="A0A849B4M9"/>
<reference evidence="1 2" key="1">
    <citation type="submission" date="2020-05" db="EMBL/GenBank/DDBJ databases">
        <title>MicrobeNet Type strains.</title>
        <authorList>
            <person name="Nicholson A.C."/>
        </authorList>
    </citation>
    <scope>NUCLEOTIDE SEQUENCE [LARGE SCALE GENOMIC DNA]</scope>
    <source>
        <strain evidence="1 2">ATCC 700815</strain>
    </source>
</reference>
<protein>
    <submittedName>
        <fullName evidence="1">Uncharacterized protein</fullName>
    </submittedName>
</protein>
<comment type="caution">
    <text evidence="1">The sequence shown here is derived from an EMBL/GenBank/DDBJ whole genome shotgun (WGS) entry which is preliminary data.</text>
</comment>